<keyword evidence="2" id="KW-1133">Transmembrane helix</keyword>
<dbReference type="EMBL" id="LBXL01000039">
    <property type="protein sequence ID" value="KKR28913.1"/>
    <property type="molecule type" value="Genomic_DNA"/>
</dbReference>
<keyword evidence="2" id="KW-0812">Transmembrane</keyword>
<sequence>MDKISKLVSSFALAAIFFITFLVTTKTPIFAQVVINEIFPNPIGDEGGAEWVELYNISSNPSPLSDCTLYMDDSANSQKLTFSDDDFIEKYKVISWDGTWLNNAGDEVQLGCVSYSDIFSYGNSSNAVTVAPKEGFTVGRSPDGSDNKGILSSVTLGMANSSIQVPTATPTGKPTATPVPTSTPTTPPTATLTPKPSIKLTTKPTLLPSVYDTTSDAENNDVDSNILGLRKNLEVSPTSTTSADKMKFGSLVPYGLMTLGVGFLGFSGFSFFLSHKKRYNLRKGKRHES</sequence>
<dbReference type="AlphaFoldDB" id="A0A0G0PLU8"/>
<proteinExistence type="predicted"/>
<protein>
    <submittedName>
        <fullName evidence="3">Chitinase</fullName>
    </submittedName>
</protein>
<evidence type="ECO:0000313" key="4">
    <source>
        <dbReference type="Proteomes" id="UP000034793"/>
    </source>
</evidence>
<evidence type="ECO:0000313" key="3">
    <source>
        <dbReference type="EMBL" id="KKR28913.1"/>
    </source>
</evidence>
<comment type="caution">
    <text evidence="3">The sequence shown here is derived from an EMBL/GenBank/DDBJ whole genome shotgun (WGS) entry which is preliminary data.</text>
</comment>
<evidence type="ECO:0000256" key="2">
    <source>
        <dbReference type="SAM" id="Phobius"/>
    </source>
</evidence>
<evidence type="ECO:0000256" key="1">
    <source>
        <dbReference type="SAM" id="MobiDB-lite"/>
    </source>
</evidence>
<dbReference type="Proteomes" id="UP000034793">
    <property type="component" value="Unassembled WGS sequence"/>
</dbReference>
<gene>
    <name evidence="3" type="ORF">UT61_C0039G0008</name>
</gene>
<name>A0A0G0PLU8_9BACT</name>
<reference evidence="3 4" key="1">
    <citation type="journal article" date="2015" name="Nature">
        <title>rRNA introns, odd ribosomes, and small enigmatic genomes across a large radiation of phyla.</title>
        <authorList>
            <person name="Brown C.T."/>
            <person name="Hug L.A."/>
            <person name="Thomas B.C."/>
            <person name="Sharon I."/>
            <person name="Castelle C.J."/>
            <person name="Singh A."/>
            <person name="Wilkins M.J."/>
            <person name="Williams K.H."/>
            <person name="Banfield J.F."/>
        </authorList>
    </citation>
    <scope>NUCLEOTIDE SEQUENCE [LARGE SCALE GENOMIC DNA]</scope>
</reference>
<organism evidence="3 4">
    <name type="scientific">Candidatus Woesebacteria bacterium GW2011_GWA1_39_8</name>
    <dbReference type="NCBI Taxonomy" id="1618552"/>
    <lineage>
        <taxon>Bacteria</taxon>
        <taxon>Candidatus Woeseibacteriota</taxon>
    </lineage>
</organism>
<feature type="transmembrane region" description="Helical" evidence="2">
    <location>
        <begin position="251"/>
        <end position="273"/>
    </location>
</feature>
<dbReference type="PATRIC" id="fig|1618552.3.peg.898"/>
<keyword evidence="2" id="KW-0472">Membrane</keyword>
<accession>A0A0G0PLU8</accession>
<feature type="region of interest" description="Disordered" evidence="1">
    <location>
        <begin position="166"/>
        <end position="197"/>
    </location>
</feature>